<keyword evidence="3" id="KW-1185">Reference proteome</keyword>
<proteinExistence type="predicted"/>
<protein>
    <submittedName>
        <fullName evidence="2">Uncharacterized protein</fullName>
    </submittedName>
</protein>
<evidence type="ECO:0000313" key="3">
    <source>
        <dbReference type="Proteomes" id="UP000007575"/>
    </source>
</evidence>
<dbReference type="AlphaFoldDB" id="H8GUW5"/>
<sequence length="49" mass="5504">MAFPMTEDAAGRSLSGNSDDQRRVLDELRRDYRLTSEAPTLAFETGERA</sequence>
<dbReference type="STRING" id="745776.DGo_CA1555"/>
<organism evidence="2 3">
    <name type="scientific">Deinococcus gobiensis (strain DSM 21396 / JCM 16679 / CGMCC 1.7299 / I-0)</name>
    <dbReference type="NCBI Taxonomy" id="745776"/>
    <lineage>
        <taxon>Bacteria</taxon>
        <taxon>Thermotogati</taxon>
        <taxon>Deinococcota</taxon>
        <taxon>Deinococci</taxon>
        <taxon>Deinococcales</taxon>
        <taxon>Deinococcaceae</taxon>
        <taxon>Deinococcus</taxon>
    </lineage>
</organism>
<feature type="region of interest" description="Disordered" evidence="1">
    <location>
        <begin position="1"/>
        <end position="23"/>
    </location>
</feature>
<accession>H8GUW5</accession>
<dbReference type="EMBL" id="CP002191">
    <property type="protein sequence ID" value="AFD25482.1"/>
    <property type="molecule type" value="Genomic_DNA"/>
</dbReference>
<dbReference type="KEGG" id="dgo:DGo_CA1555"/>
<gene>
    <name evidence="2" type="ordered locus">DGo_CA1555</name>
</gene>
<evidence type="ECO:0000256" key="1">
    <source>
        <dbReference type="SAM" id="MobiDB-lite"/>
    </source>
</evidence>
<dbReference type="HOGENOM" id="CLU_3134804_0_0_0"/>
<name>H8GUW5_DEIGI</name>
<dbReference type="PATRIC" id="fig|745776.4.peg.1597"/>
<reference evidence="2 3" key="1">
    <citation type="journal article" date="2012" name="PLoS ONE">
        <title>Genome sequence and transcriptome analysis of the radioresistant bacterium Deinococcus gobiensis: insights into the extreme environmental adaptations.</title>
        <authorList>
            <person name="Yuan M."/>
            <person name="Chen M."/>
            <person name="Zhang W."/>
            <person name="Lu W."/>
            <person name="Wang J."/>
            <person name="Yang M."/>
            <person name="Zhao P."/>
            <person name="Tang R."/>
            <person name="Li X."/>
            <person name="Hao Y."/>
            <person name="Zhou Z."/>
            <person name="Zhan Y."/>
            <person name="Yu H."/>
            <person name="Teng C."/>
            <person name="Yan Y."/>
            <person name="Ping S."/>
            <person name="Wang Y."/>
            <person name="Lin M."/>
        </authorList>
    </citation>
    <scope>NUCLEOTIDE SEQUENCE [LARGE SCALE GENOMIC DNA]</scope>
    <source>
        <strain evidence="2 3">I-0</strain>
    </source>
</reference>
<evidence type="ECO:0000313" key="2">
    <source>
        <dbReference type="EMBL" id="AFD25482.1"/>
    </source>
</evidence>
<dbReference type="Proteomes" id="UP000007575">
    <property type="component" value="Chromosome"/>
</dbReference>